<evidence type="ECO:0000259" key="3">
    <source>
        <dbReference type="PROSITE" id="PS50977"/>
    </source>
</evidence>
<evidence type="ECO:0000256" key="1">
    <source>
        <dbReference type="ARBA" id="ARBA00023125"/>
    </source>
</evidence>
<dbReference type="RefSeq" id="WP_289115620.1">
    <property type="nucleotide sequence ID" value="NZ_JASZZX010000047.1"/>
</dbReference>
<dbReference type="PANTHER" id="PTHR30055">
    <property type="entry name" value="HTH-TYPE TRANSCRIPTIONAL REGULATOR RUTR"/>
    <property type="match status" value="1"/>
</dbReference>
<keyword evidence="5" id="KW-1185">Reference proteome</keyword>
<dbReference type="Gene3D" id="1.10.357.10">
    <property type="entry name" value="Tetracycline Repressor, domain 2"/>
    <property type="match status" value="1"/>
</dbReference>
<dbReference type="PROSITE" id="PS50977">
    <property type="entry name" value="HTH_TETR_2"/>
    <property type="match status" value="1"/>
</dbReference>
<dbReference type="EMBL" id="JASZZX010000047">
    <property type="protein sequence ID" value="MDM3929790.1"/>
    <property type="molecule type" value="Genomic_DNA"/>
</dbReference>
<accession>A0ABT7P9E5</accession>
<dbReference type="InterPro" id="IPR050109">
    <property type="entry name" value="HTH-type_TetR-like_transc_reg"/>
</dbReference>
<feature type="domain" description="HTH tetR-type" evidence="3">
    <location>
        <begin position="33"/>
        <end position="93"/>
    </location>
</feature>
<keyword evidence="1 2" id="KW-0238">DNA-binding</keyword>
<dbReference type="Pfam" id="PF17925">
    <property type="entry name" value="TetR_C_20"/>
    <property type="match status" value="1"/>
</dbReference>
<gene>
    <name evidence="4" type="ORF">QRB35_27815</name>
</gene>
<evidence type="ECO:0000313" key="5">
    <source>
        <dbReference type="Proteomes" id="UP001529272"/>
    </source>
</evidence>
<evidence type="ECO:0000256" key="2">
    <source>
        <dbReference type="PROSITE-ProRule" id="PRU00335"/>
    </source>
</evidence>
<evidence type="ECO:0000313" key="4">
    <source>
        <dbReference type="EMBL" id="MDM3929790.1"/>
    </source>
</evidence>
<name>A0ABT7P9E5_MYCIT</name>
<proteinExistence type="predicted"/>
<dbReference type="InterPro" id="IPR041642">
    <property type="entry name" value="KstR_C"/>
</dbReference>
<dbReference type="InterPro" id="IPR009057">
    <property type="entry name" value="Homeodomain-like_sf"/>
</dbReference>
<sequence>MSSPDVRAQSARQKSGATTSLMCDASASAHLAADRWEALLDEAVRLASAGGYDAVQMRVIAKHAGMAVGTLYRFVPSKNYLLAAALTRQFRRVEAGWGWTAGAATPAQRLDQLSDYLHDRWQTDPLLTEAMVKAFRVTDRTAADVVNQAAAVIEDLLARTLAGSTPTIVDRRVAAVIADIWLANLTAFIGQRATAAQTRERITEATRRILANLALSSTA</sequence>
<dbReference type="Proteomes" id="UP001529272">
    <property type="component" value="Unassembled WGS sequence"/>
</dbReference>
<dbReference type="PRINTS" id="PR00455">
    <property type="entry name" value="HTHTETR"/>
</dbReference>
<dbReference type="PANTHER" id="PTHR30055:SF242">
    <property type="entry name" value="HTH-TYPE TRANSCRIPTIONAL REPRESSOR KSTR"/>
    <property type="match status" value="1"/>
</dbReference>
<feature type="DNA-binding region" description="H-T-H motif" evidence="2">
    <location>
        <begin position="56"/>
        <end position="75"/>
    </location>
</feature>
<dbReference type="SUPFAM" id="SSF46689">
    <property type="entry name" value="Homeodomain-like"/>
    <property type="match status" value="1"/>
</dbReference>
<organism evidence="4 5">
    <name type="scientific">Mycobacterium intracellulare subsp. chimaera</name>
    <dbReference type="NCBI Taxonomy" id="222805"/>
    <lineage>
        <taxon>Bacteria</taxon>
        <taxon>Bacillati</taxon>
        <taxon>Actinomycetota</taxon>
        <taxon>Actinomycetes</taxon>
        <taxon>Mycobacteriales</taxon>
        <taxon>Mycobacteriaceae</taxon>
        <taxon>Mycobacterium</taxon>
        <taxon>Mycobacterium avium complex (MAC)</taxon>
    </lineage>
</organism>
<dbReference type="Pfam" id="PF00440">
    <property type="entry name" value="TetR_N"/>
    <property type="match status" value="1"/>
</dbReference>
<dbReference type="InterPro" id="IPR001647">
    <property type="entry name" value="HTH_TetR"/>
</dbReference>
<reference evidence="5" key="1">
    <citation type="submission" date="2023-06" db="EMBL/GenBank/DDBJ databases">
        <title>Itaconate inhibition of nontuberculous mycobacteria.</title>
        <authorList>
            <person name="Spilker T."/>
        </authorList>
    </citation>
    <scope>NUCLEOTIDE SEQUENCE [LARGE SCALE GENOMIC DNA]</scope>
    <source>
        <strain evidence="5">FLAC1071</strain>
    </source>
</reference>
<reference evidence="4 5" key="2">
    <citation type="submission" date="2023-06" db="EMBL/GenBank/DDBJ databases">
        <title>Itaconate inhibition of nontuberculous mycobacteria.</title>
        <authorList>
            <person name="Breen P."/>
            <person name="Zimbric M."/>
            <person name="Caverly L."/>
        </authorList>
    </citation>
    <scope>NUCLEOTIDE SEQUENCE [LARGE SCALE GENOMIC DNA]</scope>
    <source>
        <strain evidence="4 5">FLAC1071</strain>
    </source>
</reference>
<protein>
    <submittedName>
        <fullName evidence="4">TetR family transcriptional regulator</fullName>
    </submittedName>
</protein>
<comment type="caution">
    <text evidence="4">The sequence shown here is derived from an EMBL/GenBank/DDBJ whole genome shotgun (WGS) entry which is preliminary data.</text>
</comment>